<evidence type="ECO:0000256" key="8">
    <source>
        <dbReference type="ARBA" id="ARBA00022771"/>
    </source>
</evidence>
<evidence type="ECO:0000259" key="20">
    <source>
        <dbReference type="PROSITE" id="PS50089"/>
    </source>
</evidence>
<keyword evidence="6 19" id="KW-0812">Transmembrane</keyword>
<protein>
    <recommendedName>
        <fullName evidence="17">RING-type E3 ubiquitin transferase (cysteine targeting)</fullName>
        <ecNumber evidence="17">2.3.2.36</ecNumber>
    </recommendedName>
    <alternativeName>
        <fullName evidence="15">Peroxin-2</fullName>
    </alternativeName>
</protein>
<evidence type="ECO:0000256" key="17">
    <source>
        <dbReference type="ARBA" id="ARBA00034523"/>
    </source>
</evidence>
<dbReference type="EC" id="2.3.2.36" evidence="17"/>
<dbReference type="SMART" id="SM00184">
    <property type="entry name" value="RING"/>
    <property type="match status" value="1"/>
</dbReference>
<reference evidence="21" key="1">
    <citation type="submission" date="2021-09" db="EMBL/GenBank/DDBJ databases">
        <authorList>
            <consortium name="AG Swart"/>
            <person name="Singh M."/>
            <person name="Singh A."/>
            <person name="Seah K."/>
            <person name="Emmerich C."/>
        </authorList>
    </citation>
    <scope>NUCLEOTIDE SEQUENCE</scope>
    <source>
        <strain evidence="21">ATCC30299</strain>
    </source>
</reference>
<sequence>MSTYKVSQLDAYFLDKIYHQFIKEQFLKPFAYSGWIKIAIEIGIMTFYQYFTLWKGANTPGNKLYNVKYQFSGSFALKMIHYSLECLNILIGIIKEKSPAAHRLWSLGVGANWITFLIFGKYRTLMERFGKISLELINPEARRNVNYSYTNRILIFQIITDTMRAVLPMLKIDQILRFFFDEISLSYEGDQSCVICGEEDVVTPQHLGSCQHLACYVCISKSKQKACPRCQ</sequence>
<dbReference type="GO" id="GO:0016558">
    <property type="term" value="P:protein import into peroxisome matrix"/>
    <property type="evidence" value="ECO:0007669"/>
    <property type="project" value="InterPro"/>
</dbReference>
<evidence type="ECO:0000256" key="15">
    <source>
        <dbReference type="ARBA" id="ARBA00032511"/>
    </source>
</evidence>
<keyword evidence="22" id="KW-1185">Reference proteome</keyword>
<accession>A0AAU9JZW7</accession>
<keyword evidence="7" id="KW-0479">Metal-binding</keyword>
<dbReference type="Pfam" id="PF04757">
    <property type="entry name" value="Pex2_Pex12"/>
    <property type="match status" value="1"/>
</dbReference>
<dbReference type="GO" id="GO:0008270">
    <property type="term" value="F:zinc ion binding"/>
    <property type="evidence" value="ECO:0007669"/>
    <property type="project" value="UniProtKB-KW"/>
</dbReference>
<feature type="transmembrane region" description="Helical" evidence="19">
    <location>
        <begin position="75"/>
        <end position="94"/>
    </location>
</feature>
<evidence type="ECO:0000256" key="10">
    <source>
        <dbReference type="ARBA" id="ARBA00022833"/>
    </source>
</evidence>
<comment type="caution">
    <text evidence="21">The sequence shown here is derived from an EMBL/GenBank/DDBJ whole genome shotgun (WGS) entry which is preliminary data.</text>
</comment>
<dbReference type="PROSITE" id="PS50089">
    <property type="entry name" value="ZF_RING_2"/>
    <property type="match status" value="1"/>
</dbReference>
<evidence type="ECO:0000256" key="7">
    <source>
        <dbReference type="ARBA" id="ARBA00022723"/>
    </source>
</evidence>
<evidence type="ECO:0000256" key="11">
    <source>
        <dbReference type="ARBA" id="ARBA00022927"/>
    </source>
</evidence>
<organism evidence="21 22">
    <name type="scientific">Blepharisma stoltei</name>
    <dbReference type="NCBI Taxonomy" id="1481888"/>
    <lineage>
        <taxon>Eukaryota</taxon>
        <taxon>Sar</taxon>
        <taxon>Alveolata</taxon>
        <taxon>Ciliophora</taxon>
        <taxon>Postciliodesmatophora</taxon>
        <taxon>Heterotrichea</taxon>
        <taxon>Heterotrichida</taxon>
        <taxon>Blepharismidae</taxon>
        <taxon>Blepharisma</taxon>
    </lineage>
</organism>
<comment type="subcellular location">
    <subcellularLocation>
        <location evidence="1">Peroxisome membrane</location>
        <topology evidence="1">Multi-pass membrane protein</topology>
    </subcellularLocation>
</comment>
<keyword evidence="14" id="KW-0576">Peroxisome</keyword>
<feature type="transmembrane region" description="Helical" evidence="19">
    <location>
        <begin position="34"/>
        <end position="54"/>
    </location>
</feature>
<keyword evidence="10" id="KW-0862">Zinc</keyword>
<evidence type="ECO:0000256" key="18">
    <source>
        <dbReference type="PROSITE-ProRule" id="PRU00175"/>
    </source>
</evidence>
<dbReference type="InterPro" id="IPR006845">
    <property type="entry name" value="Pex_N"/>
</dbReference>
<keyword evidence="12 19" id="KW-1133">Transmembrane helix</keyword>
<evidence type="ECO:0000313" key="22">
    <source>
        <dbReference type="Proteomes" id="UP001162131"/>
    </source>
</evidence>
<dbReference type="AlphaFoldDB" id="A0AAU9JZW7"/>
<evidence type="ECO:0000256" key="1">
    <source>
        <dbReference type="ARBA" id="ARBA00004585"/>
    </source>
</evidence>
<dbReference type="Proteomes" id="UP001162131">
    <property type="component" value="Unassembled WGS sequence"/>
</dbReference>
<evidence type="ECO:0000256" key="16">
    <source>
        <dbReference type="ARBA" id="ARBA00034438"/>
    </source>
</evidence>
<name>A0AAU9JZW7_9CILI</name>
<evidence type="ECO:0000256" key="14">
    <source>
        <dbReference type="ARBA" id="ARBA00023140"/>
    </source>
</evidence>
<keyword evidence="11" id="KW-0653">Protein transport</keyword>
<comment type="similarity">
    <text evidence="3">Belongs to the pex2/pex10/pex12 family.</text>
</comment>
<dbReference type="PANTHER" id="PTHR48178">
    <property type="entry name" value="PEROXISOME BIOGENESIS FACTOR 2"/>
    <property type="match status" value="1"/>
</dbReference>
<feature type="domain" description="RING-type" evidence="20">
    <location>
        <begin position="193"/>
        <end position="231"/>
    </location>
</feature>
<evidence type="ECO:0000256" key="19">
    <source>
        <dbReference type="SAM" id="Phobius"/>
    </source>
</evidence>
<comment type="catalytic activity">
    <reaction evidence="16">
        <text>[E2 ubiquitin-conjugating enzyme]-S-ubiquitinyl-L-cysteine + [acceptor protein]-L-cysteine = [E2 ubiquitin-conjugating enzyme]-L-cysteine + [acceptor protein]-S-ubiquitinyl-L-cysteine.</text>
        <dbReference type="EC" id="2.3.2.36"/>
    </reaction>
</comment>
<dbReference type="InterPro" id="IPR025654">
    <property type="entry name" value="PEX2/10"/>
</dbReference>
<keyword evidence="8 18" id="KW-0863">Zinc-finger</keyword>
<keyword evidence="9" id="KW-0833">Ubl conjugation pathway</keyword>
<comment type="pathway">
    <text evidence="2">Protein modification; protein ubiquitination.</text>
</comment>
<gene>
    <name evidence="21" type="ORF">BSTOLATCC_MIC47798</name>
</gene>
<evidence type="ECO:0000256" key="13">
    <source>
        <dbReference type="ARBA" id="ARBA00023136"/>
    </source>
</evidence>
<evidence type="ECO:0000256" key="6">
    <source>
        <dbReference type="ARBA" id="ARBA00022692"/>
    </source>
</evidence>
<evidence type="ECO:0000256" key="4">
    <source>
        <dbReference type="ARBA" id="ARBA00022448"/>
    </source>
</evidence>
<dbReference type="SUPFAM" id="SSF57850">
    <property type="entry name" value="RING/U-box"/>
    <property type="match status" value="1"/>
</dbReference>
<dbReference type="GO" id="GO:0061630">
    <property type="term" value="F:ubiquitin protein ligase activity"/>
    <property type="evidence" value="ECO:0007669"/>
    <property type="project" value="UniProtKB-EC"/>
</dbReference>
<evidence type="ECO:0000313" key="21">
    <source>
        <dbReference type="EMBL" id="CAG9328962.1"/>
    </source>
</evidence>
<dbReference type="PANTHER" id="PTHR48178:SF1">
    <property type="entry name" value="PEROXISOME BIOGENESIS FACTOR 2"/>
    <property type="match status" value="1"/>
</dbReference>
<dbReference type="GO" id="GO:0005778">
    <property type="term" value="C:peroxisomal membrane"/>
    <property type="evidence" value="ECO:0007669"/>
    <property type="project" value="UniProtKB-SubCell"/>
</dbReference>
<proteinExistence type="inferred from homology"/>
<evidence type="ECO:0000256" key="5">
    <source>
        <dbReference type="ARBA" id="ARBA00022679"/>
    </source>
</evidence>
<keyword evidence="5" id="KW-0808">Transferase</keyword>
<feature type="transmembrane region" description="Helical" evidence="19">
    <location>
        <begin position="100"/>
        <end position="119"/>
    </location>
</feature>
<dbReference type="EMBL" id="CAJZBQ010000047">
    <property type="protein sequence ID" value="CAG9328962.1"/>
    <property type="molecule type" value="Genomic_DNA"/>
</dbReference>
<keyword evidence="4" id="KW-0813">Transport</keyword>
<evidence type="ECO:0000256" key="9">
    <source>
        <dbReference type="ARBA" id="ARBA00022786"/>
    </source>
</evidence>
<evidence type="ECO:0000256" key="12">
    <source>
        <dbReference type="ARBA" id="ARBA00022989"/>
    </source>
</evidence>
<evidence type="ECO:0000256" key="3">
    <source>
        <dbReference type="ARBA" id="ARBA00008704"/>
    </source>
</evidence>
<dbReference type="InterPro" id="IPR001841">
    <property type="entry name" value="Znf_RING"/>
</dbReference>
<keyword evidence="13 19" id="KW-0472">Membrane</keyword>
<evidence type="ECO:0000256" key="2">
    <source>
        <dbReference type="ARBA" id="ARBA00004906"/>
    </source>
</evidence>